<gene>
    <name evidence="11" type="ORF">ACFO5X_10255</name>
</gene>
<keyword evidence="12" id="KW-1185">Reference proteome</keyword>
<dbReference type="Pfam" id="PF00614">
    <property type="entry name" value="PLDc"/>
    <property type="match status" value="1"/>
</dbReference>
<dbReference type="CDD" id="cd09143">
    <property type="entry name" value="PLDc_vPLD1_2_like_bac_2"/>
    <property type="match status" value="1"/>
</dbReference>
<comment type="catalytic activity">
    <reaction evidence="1">
        <text>a 1,2-diacyl-sn-glycero-3-phosphocholine + H2O = a 1,2-diacyl-sn-glycero-3-phosphate + choline + H(+)</text>
        <dbReference type="Rhea" id="RHEA:14445"/>
        <dbReference type="ChEBI" id="CHEBI:15354"/>
        <dbReference type="ChEBI" id="CHEBI:15377"/>
        <dbReference type="ChEBI" id="CHEBI:15378"/>
        <dbReference type="ChEBI" id="CHEBI:57643"/>
        <dbReference type="ChEBI" id="CHEBI:58608"/>
        <dbReference type="EC" id="3.1.4.4"/>
    </reaction>
</comment>
<evidence type="ECO:0000256" key="3">
    <source>
        <dbReference type="ARBA" id="ARBA00004613"/>
    </source>
</evidence>
<sequence>MEQVTVSESPILRPGQTCWRIEQADLAAVIIDAAHYFRIVRDAMQQARHSILLIGWDFDTRIELDPEDRESAVPNTLGSFLKWVVKNNPELHVHLLKWNLGALQSLGRGETPIVLLNWLMSSRVHFRLDNAHPTAAAHHQKIVVIDDALAFCGGIDMTADRWDTRAHADDDPRRRRPTTHRRYKPWHDVTTAATGDAARALGDLARDRWERATGEKLDPPPPVEPPSLKGLEPFARRVPVAISRTMPEYAGRKAIHEIEALYLSAIRTVERVLYIESQYFASRTLAEAMAARLSEPDGPEIVVINPDSADGWLEEEVMGSSRARLLRLVRQADVHGRFRLYTPVTEGGADIYVHAKVLVMDDRLLKVGSSNINNRSMGFDTECDLTIEAAPEDKDLRKRIVTLRHDLLSEHLGVSIATFEEAVRSANGSLIKAIETLQSDGRSLVSFEPPELNMLESEVLAENELLDPERTSRRNKALRFLRWLPWAG</sequence>
<keyword evidence="6" id="KW-0677">Repeat</keyword>
<dbReference type="InterPro" id="IPR001736">
    <property type="entry name" value="PLipase_D/transphosphatidylase"/>
</dbReference>
<dbReference type="InterPro" id="IPR015679">
    <property type="entry name" value="PLipase_D_fam"/>
</dbReference>
<dbReference type="Proteomes" id="UP001595973">
    <property type="component" value="Unassembled WGS sequence"/>
</dbReference>
<feature type="domain" description="PLD phosphodiesterase" evidence="10">
    <location>
        <begin position="134"/>
        <end position="161"/>
    </location>
</feature>
<dbReference type="PANTHER" id="PTHR18896:SF76">
    <property type="entry name" value="PHOSPHOLIPASE"/>
    <property type="match status" value="1"/>
</dbReference>
<evidence type="ECO:0000256" key="1">
    <source>
        <dbReference type="ARBA" id="ARBA00000798"/>
    </source>
</evidence>
<dbReference type="CDD" id="cd09140">
    <property type="entry name" value="PLDc_vPLD1_2_like_bac_1"/>
    <property type="match status" value="1"/>
</dbReference>
<dbReference type="PROSITE" id="PS50035">
    <property type="entry name" value="PLD"/>
    <property type="match status" value="2"/>
</dbReference>
<evidence type="ECO:0000256" key="5">
    <source>
        <dbReference type="ARBA" id="ARBA00022525"/>
    </source>
</evidence>
<evidence type="ECO:0000256" key="9">
    <source>
        <dbReference type="ARBA" id="ARBA00029594"/>
    </source>
</evidence>
<dbReference type="PANTHER" id="PTHR18896">
    <property type="entry name" value="PHOSPHOLIPASE D"/>
    <property type="match status" value="1"/>
</dbReference>
<evidence type="ECO:0000259" key="10">
    <source>
        <dbReference type="PROSITE" id="PS50035"/>
    </source>
</evidence>
<dbReference type="SMART" id="SM00155">
    <property type="entry name" value="PLDc"/>
    <property type="match status" value="2"/>
</dbReference>
<dbReference type="RefSeq" id="WP_380717329.1">
    <property type="nucleotide sequence ID" value="NZ_JBHSGI010000008.1"/>
</dbReference>
<accession>A0ABV9KG71</accession>
<reference evidence="12" key="1">
    <citation type="journal article" date="2019" name="Int. J. Syst. Evol. Microbiol.">
        <title>The Global Catalogue of Microorganisms (GCM) 10K type strain sequencing project: providing services to taxonomists for standard genome sequencing and annotation.</title>
        <authorList>
            <consortium name="The Broad Institute Genomics Platform"/>
            <consortium name="The Broad Institute Genome Sequencing Center for Infectious Disease"/>
            <person name="Wu L."/>
            <person name="Ma J."/>
        </authorList>
    </citation>
    <scope>NUCLEOTIDE SEQUENCE [LARGE SCALE GENOMIC DNA]</scope>
    <source>
        <strain evidence="12">CGMCC 4.7283</strain>
    </source>
</reference>
<evidence type="ECO:0000256" key="4">
    <source>
        <dbReference type="ARBA" id="ARBA00018392"/>
    </source>
</evidence>
<comment type="function">
    <text evidence="2">Could be a virulence factor.</text>
</comment>
<comment type="caution">
    <text evidence="11">The sequence shown here is derived from an EMBL/GenBank/DDBJ whole genome shotgun (WGS) entry which is preliminary data.</text>
</comment>
<dbReference type="SUPFAM" id="SSF56024">
    <property type="entry name" value="Phospholipase D/nuclease"/>
    <property type="match status" value="2"/>
</dbReference>
<evidence type="ECO:0000256" key="2">
    <source>
        <dbReference type="ARBA" id="ARBA00003145"/>
    </source>
</evidence>
<keyword evidence="8" id="KW-0443">Lipid metabolism</keyword>
<evidence type="ECO:0000256" key="6">
    <source>
        <dbReference type="ARBA" id="ARBA00022737"/>
    </source>
</evidence>
<keyword evidence="5" id="KW-0964">Secreted</keyword>
<evidence type="ECO:0000256" key="8">
    <source>
        <dbReference type="ARBA" id="ARBA00023098"/>
    </source>
</evidence>
<dbReference type="Gene3D" id="3.30.870.10">
    <property type="entry name" value="Endonuclease Chain A"/>
    <property type="match status" value="2"/>
</dbReference>
<feature type="domain" description="PLD phosphodiesterase" evidence="10">
    <location>
        <begin position="349"/>
        <end position="376"/>
    </location>
</feature>
<dbReference type="Pfam" id="PF13091">
    <property type="entry name" value="PLDc_2"/>
    <property type="match status" value="1"/>
</dbReference>
<evidence type="ECO:0000313" key="11">
    <source>
        <dbReference type="EMBL" id="MFC4668936.1"/>
    </source>
</evidence>
<evidence type="ECO:0000313" key="12">
    <source>
        <dbReference type="Proteomes" id="UP001595973"/>
    </source>
</evidence>
<dbReference type="InterPro" id="IPR025202">
    <property type="entry name" value="PLD-like_dom"/>
</dbReference>
<name>A0ABV9KG71_9RHOB</name>
<keyword evidence="7" id="KW-0378">Hydrolase</keyword>
<comment type="subcellular location">
    <subcellularLocation>
        <location evidence="3">Secreted</location>
    </subcellularLocation>
</comment>
<dbReference type="EMBL" id="JBHSGI010000008">
    <property type="protein sequence ID" value="MFC4668936.1"/>
    <property type="molecule type" value="Genomic_DNA"/>
</dbReference>
<organism evidence="11 12">
    <name type="scientific">Seohaeicola nanhaiensis</name>
    <dbReference type="NCBI Taxonomy" id="1387282"/>
    <lineage>
        <taxon>Bacteria</taxon>
        <taxon>Pseudomonadati</taxon>
        <taxon>Pseudomonadota</taxon>
        <taxon>Alphaproteobacteria</taxon>
        <taxon>Rhodobacterales</taxon>
        <taxon>Roseobacteraceae</taxon>
        <taxon>Seohaeicola</taxon>
    </lineage>
</organism>
<evidence type="ECO:0000256" key="7">
    <source>
        <dbReference type="ARBA" id="ARBA00022801"/>
    </source>
</evidence>
<proteinExistence type="predicted"/>
<protein>
    <recommendedName>
        <fullName evidence="4">Phospholipase D</fullName>
    </recommendedName>
    <alternativeName>
        <fullName evidence="9">Choline phosphatase</fullName>
    </alternativeName>
</protein>